<evidence type="ECO:0000313" key="2">
    <source>
        <dbReference type="Proteomes" id="UP000266841"/>
    </source>
</evidence>
<dbReference type="Proteomes" id="UP000266841">
    <property type="component" value="Unassembled WGS sequence"/>
</dbReference>
<keyword evidence="2" id="KW-1185">Reference proteome</keyword>
<accession>K0RAC4</accession>
<name>K0RAC4_THAOC</name>
<dbReference type="EMBL" id="AGNL01043362">
    <property type="protein sequence ID" value="EJK50603.1"/>
    <property type="molecule type" value="Genomic_DNA"/>
</dbReference>
<gene>
    <name evidence="1" type="ORF">THAOC_30363</name>
</gene>
<evidence type="ECO:0000313" key="1">
    <source>
        <dbReference type="EMBL" id="EJK50603.1"/>
    </source>
</evidence>
<comment type="caution">
    <text evidence="1">The sequence shown here is derived from an EMBL/GenBank/DDBJ whole genome shotgun (WGS) entry which is preliminary data.</text>
</comment>
<dbReference type="AlphaFoldDB" id="K0RAC4"/>
<protein>
    <submittedName>
        <fullName evidence="1">Uncharacterized protein</fullName>
    </submittedName>
</protein>
<reference evidence="1 2" key="1">
    <citation type="journal article" date="2012" name="Genome Biol.">
        <title>Genome and low-iron response of an oceanic diatom adapted to chronic iron limitation.</title>
        <authorList>
            <person name="Lommer M."/>
            <person name="Specht M."/>
            <person name="Roy A.S."/>
            <person name="Kraemer L."/>
            <person name="Andreson R."/>
            <person name="Gutowska M.A."/>
            <person name="Wolf J."/>
            <person name="Bergner S.V."/>
            <person name="Schilhabel M.B."/>
            <person name="Klostermeier U.C."/>
            <person name="Beiko R.G."/>
            <person name="Rosenstiel P."/>
            <person name="Hippler M."/>
            <person name="Laroche J."/>
        </authorList>
    </citation>
    <scope>NUCLEOTIDE SEQUENCE [LARGE SCALE GENOMIC DNA]</scope>
    <source>
        <strain evidence="1 2">CCMP1005</strain>
    </source>
</reference>
<sequence>MGKLFVEKESESRPAPRSALCLLPASACTKLHVEICQPDFWRVLFEGPFLWLARVWFGMRGEGPLASEFTRPRESRRLHARAIGTVVELAREEELRISGMRLA</sequence>
<proteinExistence type="predicted"/>
<organism evidence="1 2">
    <name type="scientific">Thalassiosira oceanica</name>
    <name type="common">Marine diatom</name>
    <dbReference type="NCBI Taxonomy" id="159749"/>
    <lineage>
        <taxon>Eukaryota</taxon>
        <taxon>Sar</taxon>
        <taxon>Stramenopiles</taxon>
        <taxon>Ochrophyta</taxon>
        <taxon>Bacillariophyta</taxon>
        <taxon>Coscinodiscophyceae</taxon>
        <taxon>Thalassiosirophycidae</taxon>
        <taxon>Thalassiosirales</taxon>
        <taxon>Thalassiosiraceae</taxon>
        <taxon>Thalassiosira</taxon>
    </lineage>
</organism>